<sequence length="57" mass="6934">MLFNSKTKRPDQQENQIGKLRDLKRKVERCCYALSAQIQFQYKKNNQLKIYEKNNKI</sequence>
<protein>
    <submittedName>
        <fullName evidence="1">Uncharacterized protein</fullName>
    </submittedName>
</protein>
<dbReference type="AlphaFoldDB" id="A0A8S1WPR0"/>
<dbReference type="Proteomes" id="UP000689195">
    <property type="component" value="Unassembled WGS sequence"/>
</dbReference>
<gene>
    <name evidence="1" type="ORF">PPENT_87.1.T0970098</name>
</gene>
<accession>A0A8S1WPR0</accession>
<reference evidence="1" key="1">
    <citation type="submission" date="2021-01" db="EMBL/GenBank/DDBJ databases">
        <authorList>
            <consortium name="Genoscope - CEA"/>
            <person name="William W."/>
        </authorList>
    </citation>
    <scope>NUCLEOTIDE SEQUENCE</scope>
</reference>
<evidence type="ECO:0000313" key="1">
    <source>
        <dbReference type="EMBL" id="CAD8190750.1"/>
    </source>
</evidence>
<organism evidence="1 2">
    <name type="scientific">Paramecium pentaurelia</name>
    <dbReference type="NCBI Taxonomy" id="43138"/>
    <lineage>
        <taxon>Eukaryota</taxon>
        <taxon>Sar</taxon>
        <taxon>Alveolata</taxon>
        <taxon>Ciliophora</taxon>
        <taxon>Intramacronucleata</taxon>
        <taxon>Oligohymenophorea</taxon>
        <taxon>Peniculida</taxon>
        <taxon>Parameciidae</taxon>
        <taxon>Paramecium</taxon>
    </lineage>
</organism>
<comment type="caution">
    <text evidence="1">The sequence shown here is derived from an EMBL/GenBank/DDBJ whole genome shotgun (WGS) entry which is preliminary data.</text>
</comment>
<evidence type="ECO:0000313" key="2">
    <source>
        <dbReference type="Proteomes" id="UP000689195"/>
    </source>
</evidence>
<proteinExistence type="predicted"/>
<name>A0A8S1WPR0_9CILI</name>
<keyword evidence="2" id="KW-1185">Reference proteome</keyword>
<dbReference type="EMBL" id="CAJJDO010000097">
    <property type="protein sequence ID" value="CAD8190750.1"/>
    <property type="molecule type" value="Genomic_DNA"/>
</dbReference>